<feature type="compositionally biased region" description="Polar residues" evidence="14">
    <location>
        <begin position="906"/>
        <end position="927"/>
    </location>
</feature>
<dbReference type="GO" id="GO:0052851">
    <property type="term" value="F:ferric-chelate reductase (NADPH) activity"/>
    <property type="evidence" value="ECO:0007669"/>
    <property type="project" value="UniProtKB-EC"/>
</dbReference>
<keyword evidence="6 15" id="KW-0812">Transmembrane</keyword>
<feature type="compositionally biased region" description="Polar residues" evidence="14">
    <location>
        <begin position="532"/>
        <end position="543"/>
    </location>
</feature>
<feature type="region of interest" description="Disordered" evidence="14">
    <location>
        <begin position="532"/>
        <end position="555"/>
    </location>
</feature>
<dbReference type="GO" id="GO:0006879">
    <property type="term" value="P:intracellular iron ion homeostasis"/>
    <property type="evidence" value="ECO:0007669"/>
    <property type="project" value="TreeGrafter"/>
</dbReference>
<keyword evidence="10" id="KW-0406">Ion transport</keyword>
<dbReference type="InterPro" id="IPR039261">
    <property type="entry name" value="FNR_nucleotide-bd"/>
</dbReference>
<feature type="region of interest" description="Disordered" evidence="14">
    <location>
        <begin position="756"/>
        <end position="806"/>
    </location>
</feature>
<dbReference type="InterPro" id="IPR013121">
    <property type="entry name" value="Fe_red_NAD-bd_6"/>
</dbReference>
<dbReference type="InterPro" id="IPR051410">
    <property type="entry name" value="Ferric/Cupric_Reductase"/>
</dbReference>
<dbReference type="PROSITE" id="PS51384">
    <property type="entry name" value="FAD_FR"/>
    <property type="match status" value="1"/>
</dbReference>
<feature type="region of interest" description="Disordered" evidence="14">
    <location>
        <begin position="684"/>
        <end position="732"/>
    </location>
</feature>
<keyword evidence="7" id="KW-0249">Electron transport</keyword>
<evidence type="ECO:0000313" key="18">
    <source>
        <dbReference type="EMBL" id="TIB38768.1"/>
    </source>
</evidence>
<keyword evidence="4" id="KW-0813">Transport</keyword>
<feature type="transmembrane region" description="Helical" evidence="15">
    <location>
        <begin position="43"/>
        <end position="63"/>
    </location>
</feature>
<dbReference type="AlphaFoldDB" id="A0A4T0J8J4"/>
<feature type="transmembrane region" description="Helical" evidence="15">
    <location>
        <begin position="188"/>
        <end position="210"/>
    </location>
</feature>
<dbReference type="Proteomes" id="UP000310689">
    <property type="component" value="Unassembled WGS sequence"/>
</dbReference>
<keyword evidence="11 15" id="KW-0472">Membrane</keyword>
<dbReference type="EC" id="1.16.1.9" evidence="3"/>
<evidence type="ECO:0000256" key="2">
    <source>
        <dbReference type="ARBA" id="ARBA00006278"/>
    </source>
</evidence>
<dbReference type="InterPro" id="IPR017927">
    <property type="entry name" value="FAD-bd_FR_type"/>
</dbReference>
<evidence type="ECO:0000256" key="6">
    <source>
        <dbReference type="ARBA" id="ARBA00022692"/>
    </source>
</evidence>
<evidence type="ECO:0000256" key="9">
    <source>
        <dbReference type="ARBA" id="ARBA00023002"/>
    </source>
</evidence>
<comment type="subcellular location">
    <subcellularLocation>
        <location evidence="1">Cell membrane</location>
        <topology evidence="1">Multi-pass membrane protein</topology>
    </subcellularLocation>
</comment>
<feature type="transmembrane region" description="Helical" evidence="15">
    <location>
        <begin position="257"/>
        <end position="280"/>
    </location>
</feature>
<dbReference type="GO" id="GO:0015677">
    <property type="term" value="P:copper ion import"/>
    <property type="evidence" value="ECO:0007669"/>
    <property type="project" value="TreeGrafter"/>
</dbReference>
<feature type="compositionally biased region" description="Basic and acidic residues" evidence="14">
    <location>
        <begin position="415"/>
        <end position="425"/>
    </location>
</feature>
<keyword evidence="9" id="KW-0560">Oxidoreductase</keyword>
<dbReference type="Pfam" id="PF08030">
    <property type="entry name" value="NAD_binding_6"/>
    <property type="match status" value="1"/>
</dbReference>
<keyword evidence="12" id="KW-0325">Glycoprotein</keyword>
<keyword evidence="8 15" id="KW-1133">Transmembrane helix</keyword>
<evidence type="ECO:0000256" key="10">
    <source>
        <dbReference type="ARBA" id="ARBA00023065"/>
    </source>
</evidence>
<evidence type="ECO:0000256" key="11">
    <source>
        <dbReference type="ARBA" id="ARBA00023136"/>
    </source>
</evidence>
<feature type="compositionally biased region" description="Low complexity" evidence="14">
    <location>
        <begin position="791"/>
        <end position="802"/>
    </location>
</feature>
<gene>
    <name evidence="18" type="ORF">E3P86_01456</name>
</gene>
<sequence>MIKAFLAVSAFLSIAQAQAEQGGADADHGAHGDHDHDHGSPAIFYGYLLILVFAVIACVTALVTQTGLTHKSGIYNKFTRWSLYTPTLRYTANHRSYITLPSTAHMIGILALCAFPTMLVLTGPESPSMVLSRTSSDIHDSMERNAFDRTGVMAFILTPLVVILGLKMPPFAIFAWKFFTNLHFDKAVLFHFVSGVGVWAFSFAHTVLWIKHTWPERDETGVWNEIWSSRTNSSGFMALLFLSLILVLSIPPIRNKFYALFHIVHIVLVFAFLVAAGIHYKPLAPFIWTPLAFWLAERVWRGLRVLWLNAGAGRFAGEMKKGKGDAGPGSGTGAGVHWSTVMRPAQTIRSLVSPQMDKPANLTLLGWEELEKSREAVADESSTRSNTNSQSQSKTTVNKSNDSVEKYLSPIAVVNKEKDGAKKDTSTPSLVPPPSSLSFPIRRSHPTGFTHAQLLPGKSVRLTLCLSSPLHWQPGQHASIIIPEISRFGAHPFTIANVSEDDPYKVVVIVRAKSGWTRKLWEKVRLMRQPKFITSEQQQRSDGNGNGNGTEHRNDAHSYLPCAAPPVYIRALIDGPFGSAGRVRWSNYSSILLVCGGSGISFGVSILQHVTNVISLGAGPLRRVRLVWLVKEFAHVQWVASALRRCATLLPQDAFQLEIFVTSQPTIDAPNTISSFFPSPDSPFPPTPAAPYAGDAGGSPYSPPRSPVQRFYTPATNLGEDSGDAGDLGRSHSDLSMQTAAASITPTLQVPPVAVNATHSASRTQPSFRSARSSPQIDKNLPPVREREQKQQQQQQQQQQYQDHVAESDFTTAASNQFAEEDIDDVNKRSSINDFVDFDGEDNEPAPAVERELSTLISAEGDIARARSNMGHSVHMHPTQTTLTHPDKPTHAPNITFAETPKVHTIDQSNSDPQASHTPHTSHTSQLKMPDPDNIVLDAIEEGDLFSIAEFARSGRPKLDTIFSQESELVDDNALLVATCGPDALNLTMKNLVSKSKTKTVAFEESFSW</sequence>
<evidence type="ECO:0000256" key="5">
    <source>
        <dbReference type="ARBA" id="ARBA00022475"/>
    </source>
</evidence>
<dbReference type="InterPro" id="IPR017938">
    <property type="entry name" value="Riboflavin_synthase-like_b-brl"/>
</dbReference>
<dbReference type="SFLD" id="SFLDS00052">
    <property type="entry name" value="Ferric_Reductase_Domain"/>
    <property type="match status" value="1"/>
</dbReference>
<comment type="catalytic activity">
    <reaction evidence="13">
        <text>2 a Fe(II)-siderophore + NADP(+) + H(+) = 2 a Fe(III)-siderophore + NADPH</text>
        <dbReference type="Rhea" id="RHEA:28795"/>
        <dbReference type="Rhea" id="RHEA-COMP:11342"/>
        <dbReference type="Rhea" id="RHEA-COMP:11344"/>
        <dbReference type="ChEBI" id="CHEBI:15378"/>
        <dbReference type="ChEBI" id="CHEBI:29033"/>
        <dbReference type="ChEBI" id="CHEBI:29034"/>
        <dbReference type="ChEBI" id="CHEBI:57783"/>
        <dbReference type="ChEBI" id="CHEBI:58349"/>
        <dbReference type="EC" id="1.16.1.9"/>
    </reaction>
</comment>
<feature type="domain" description="FAD-binding FR-type" evidence="17">
    <location>
        <begin position="442"/>
        <end position="583"/>
    </location>
</feature>
<evidence type="ECO:0000259" key="17">
    <source>
        <dbReference type="PROSITE" id="PS51384"/>
    </source>
</evidence>
<protein>
    <recommendedName>
        <fullName evidence="3">ferric-chelate reductase (NADPH)</fullName>
        <ecNumber evidence="3">1.16.1.9</ecNumber>
    </recommendedName>
</protein>
<dbReference type="Pfam" id="PF01794">
    <property type="entry name" value="Ferric_reduct"/>
    <property type="match status" value="1"/>
</dbReference>
<dbReference type="SUPFAM" id="SSF63380">
    <property type="entry name" value="Riboflavin synthase domain-like"/>
    <property type="match status" value="1"/>
</dbReference>
<dbReference type="PANTHER" id="PTHR32361">
    <property type="entry name" value="FERRIC/CUPRIC REDUCTASE TRANSMEMBRANE COMPONENT"/>
    <property type="match status" value="1"/>
</dbReference>
<dbReference type="EMBL" id="SPOI01000050">
    <property type="protein sequence ID" value="TIB38768.1"/>
    <property type="molecule type" value="Genomic_DNA"/>
</dbReference>
<dbReference type="InterPro" id="IPR013130">
    <property type="entry name" value="Fe3_Rdtase_TM_dom"/>
</dbReference>
<dbReference type="SUPFAM" id="SSF52343">
    <property type="entry name" value="Ferredoxin reductase-like, C-terminal NADP-linked domain"/>
    <property type="match status" value="1"/>
</dbReference>
<organism evidence="18 19">
    <name type="scientific">Wallemia ichthyophaga</name>
    <dbReference type="NCBI Taxonomy" id="245174"/>
    <lineage>
        <taxon>Eukaryota</taxon>
        <taxon>Fungi</taxon>
        <taxon>Dikarya</taxon>
        <taxon>Basidiomycota</taxon>
        <taxon>Wallemiomycotina</taxon>
        <taxon>Wallemiomycetes</taxon>
        <taxon>Wallemiales</taxon>
        <taxon>Wallemiaceae</taxon>
        <taxon>Wallemia</taxon>
    </lineage>
</organism>
<evidence type="ECO:0000256" key="8">
    <source>
        <dbReference type="ARBA" id="ARBA00022989"/>
    </source>
</evidence>
<comment type="similarity">
    <text evidence="2">Belongs to the ferric reductase (FRE) family.</text>
</comment>
<evidence type="ECO:0000256" key="14">
    <source>
        <dbReference type="SAM" id="MobiDB-lite"/>
    </source>
</evidence>
<proteinExistence type="inferred from homology"/>
<evidence type="ECO:0000256" key="16">
    <source>
        <dbReference type="SAM" id="SignalP"/>
    </source>
</evidence>
<feature type="transmembrane region" description="Helical" evidence="15">
    <location>
        <begin position="152"/>
        <end position="176"/>
    </location>
</feature>
<evidence type="ECO:0000313" key="19">
    <source>
        <dbReference type="Proteomes" id="UP000310689"/>
    </source>
</evidence>
<evidence type="ECO:0000256" key="1">
    <source>
        <dbReference type="ARBA" id="ARBA00004651"/>
    </source>
</evidence>
<name>A0A4T0J8J4_WALIC</name>
<feature type="transmembrane region" description="Helical" evidence="15">
    <location>
        <begin position="97"/>
        <end position="121"/>
    </location>
</feature>
<evidence type="ECO:0000256" key="7">
    <source>
        <dbReference type="ARBA" id="ARBA00022982"/>
    </source>
</evidence>
<dbReference type="GO" id="GO:0005886">
    <property type="term" value="C:plasma membrane"/>
    <property type="evidence" value="ECO:0007669"/>
    <property type="project" value="UniProtKB-SubCell"/>
</dbReference>
<dbReference type="Pfam" id="PF08022">
    <property type="entry name" value="FAD_binding_8"/>
    <property type="match status" value="1"/>
</dbReference>
<feature type="signal peptide" evidence="16">
    <location>
        <begin position="1"/>
        <end position="17"/>
    </location>
</feature>
<dbReference type="PANTHER" id="PTHR32361:SF9">
    <property type="entry name" value="FERRIC REDUCTASE TRANSMEMBRANE COMPONENT 3-RELATED"/>
    <property type="match status" value="1"/>
</dbReference>
<feature type="compositionally biased region" description="Polar residues" evidence="14">
    <location>
        <begin position="757"/>
        <end position="777"/>
    </location>
</feature>
<feature type="region of interest" description="Disordered" evidence="14">
    <location>
        <begin position="415"/>
        <end position="436"/>
    </location>
</feature>
<keyword evidence="16" id="KW-0732">Signal</keyword>
<dbReference type="CDD" id="cd06186">
    <property type="entry name" value="NOX_Duox_like_FAD_NADP"/>
    <property type="match status" value="1"/>
</dbReference>
<feature type="chain" id="PRO_5020921703" description="ferric-chelate reductase (NADPH)" evidence="16">
    <location>
        <begin position="18"/>
        <end position="1009"/>
    </location>
</feature>
<feature type="region of interest" description="Disordered" evidence="14">
    <location>
        <begin position="905"/>
        <end position="931"/>
    </location>
</feature>
<evidence type="ECO:0000256" key="15">
    <source>
        <dbReference type="SAM" id="Phobius"/>
    </source>
</evidence>
<dbReference type="Gene3D" id="3.40.50.80">
    <property type="entry name" value="Nucleotide-binding domain of ferredoxin-NADP reductase (FNR) module"/>
    <property type="match status" value="2"/>
</dbReference>
<evidence type="ECO:0000256" key="12">
    <source>
        <dbReference type="ARBA" id="ARBA00023180"/>
    </source>
</evidence>
<dbReference type="InterPro" id="IPR013112">
    <property type="entry name" value="FAD-bd_8"/>
</dbReference>
<comment type="caution">
    <text evidence="18">The sequence shown here is derived from an EMBL/GenBank/DDBJ whole genome shotgun (WGS) entry which is preliminary data.</text>
</comment>
<evidence type="ECO:0000256" key="3">
    <source>
        <dbReference type="ARBA" id="ARBA00012668"/>
    </source>
</evidence>
<reference evidence="18 19" key="1">
    <citation type="submission" date="2019-03" db="EMBL/GenBank/DDBJ databases">
        <title>Sequencing 23 genomes of Wallemia ichthyophaga.</title>
        <authorList>
            <person name="Gostincar C."/>
        </authorList>
    </citation>
    <scope>NUCLEOTIDE SEQUENCE [LARGE SCALE GENOMIC DNA]</scope>
    <source>
        <strain evidence="18 19">EXF-6200</strain>
    </source>
</reference>
<evidence type="ECO:0000256" key="4">
    <source>
        <dbReference type="ARBA" id="ARBA00022448"/>
    </source>
</evidence>
<accession>A0A4T0J8J4</accession>
<keyword evidence="5" id="KW-1003">Cell membrane</keyword>
<dbReference type="GO" id="GO:0006826">
    <property type="term" value="P:iron ion transport"/>
    <property type="evidence" value="ECO:0007669"/>
    <property type="project" value="TreeGrafter"/>
</dbReference>
<evidence type="ECO:0000256" key="13">
    <source>
        <dbReference type="ARBA" id="ARBA00048483"/>
    </source>
</evidence>
<feature type="region of interest" description="Disordered" evidence="14">
    <location>
        <begin position="375"/>
        <end position="402"/>
    </location>
</feature>
<feature type="compositionally biased region" description="Low complexity" evidence="14">
    <location>
        <begin position="383"/>
        <end position="396"/>
    </location>
</feature>
<feature type="transmembrane region" description="Helical" evidence="15">
    <location>
        <begin position="230"/>
        <end position="250"/>
    </location>
</feature>